<name>A0AAJ3TPL2_9FLAO</name>
<dbReference type="Proteomes" id="UP000190016">
    <property type="component" value="Unassembled WGS sequence"/>
</dbReference>
<evidence type="ECO:0000313" key="3">
    <source>
        <dbReference type="Proteomes" id="UP000190016"/>
    </source>
</evidence>
<comment type="caution">
    <text evidence="1">The sequence shown here is derived from an EMBL/GenBank/DDBJ whole genome shotgun (WGS) entry which is preliminary data.</text>
</comment>
<dbReference type="EMBL" id="MBDS01000019">
    <property type="protein sequence ID" value="OPB84647.1"/>
    <property type="molecule type" value="Genomic_DNA"/>
</dbReference>
<dbReference type="KEGG" id="ego:BBD34_14870"/>
<dbReference type="EMBL" id="MAIC01000013">
    <property type="protein sequence ID" value="OPB75980.1"/>
    <property type="molecule type" value="Genomic_DNA"/>
</dbReference>
<accession>A0AAJ3TPL2</accession>
<evidence type="ECO:0000313" key="4">
    <source>
        <dbReference type="Proteomes" id="UP000190816"/>
    </source>
</evidence>
<evidence type="ECO:0000313" key="2">
    <source>
        <dbReference type="EMBL" id="OPB84647.1"/>
    </source>
</evidence>
<reference evidence="2 3" key="2">
    <citation type="submission" date="2016-07" db="EMBL/GenBank/DDBJ databases">
        <title>Revisiting the Taxonomy of the Elizabethkingia Genus based on Whole-Genome Sequencing, Optical Mapping, and MALDI-TOF.</title>
        <authorList>
            <person name="Nicholson A.C."/>
        </authorList>
    </citation>
    <scope>NUCLEOTIDE SEQUENCE [LARGE SCALE GENOMIC DNA]</scope>
    <source>
        <strain evidence="2 3">C1558</strain>
    </source>
</reference>
<sequence length="142" mass="16206">MKAKELRIGNYLHDRNGNLCKVIELREDGIYAPVIRGAITGLPNKPIELTEEWLLKLGGEKLPHFTVSNSIIIKTKRNQELSFGCIGTPNLMVFLQEIDPDNGNKITDLIPIHNWDYDKDMYVHQLQNLFFALTGEELTIKS</sequence>
<keyword evidence="3" id="KW-1185">Reference proteome</keyword>
<evidence type="ECO:0000313" key="1">
    <source>
        <dbReference type="EMBL" id="OPB75980.1"/>
    </source>
</evidence>
<protein>
    <submittedName>
        <fullName evidence="1">Uncharacterized protein</fullName>
    </submittedName>
</protein>
<dbReference type="AlphaFoldDB" id="A0AAJ3TPL2"/>
<reference evidence="1 4" key="1">
    <citation type="submission" date="2016-06" db="EMBL/GenBank/DDBJ databases">
        <authorList>
            <person name="Nicholson A.C."/>
        </authorList>
    </citation>
    <scope>NUCLEOTIDE SEQUENCE [LARGE SCALE GENOMIC DNA]</scope>
    <source>
        <strain evidence="1 4">G4123</strain>
    </source>
</reference>
<dbReference type="Proteomes" id="UP000190816">
    <property type="component" value="Unassembled WGS sequence"/>
</dbReference>
<gene>
    <name evidence="1" type="ORF">BAY32_04240</name>
    <name evidence="2" type="ORF">BB021_14920</name>
</gene>
<proteinExistence type="predicted"/>
<organism evidence="1 4">
    <name type="scientific">Elizabethkingia ursingii</name>
    <dbReference type="NCBI Taxonomy" id="1756150"/>
    <lineage>
        <taxon>Bacteria</taxon>
        <taxon>Pseudomonadati</taxon>
        <taxon>Bacteroidota</taxon>
        <taxon>Flavobacteriia</taxon>
        <taxon>Flavobacteriales</taxon>
        <taxon>Weeksellaceae</taxon>
        <taxon>Elizabethkingia</taxon>
    </lineage>
</organism>
<dbReference type="RefSeq" id="WP_078404240.1">
    <property type="nucleotide sequence ID" value="NZ_CP016377.1"/>
</dbReference>